<accession>A0A1V1PGF1</accession>
<evidence type="ECO:0000256" key="7">
    <source>
        <dbReference type="ARBA" id="ARBA00022679"/>
    </source>
</evidence>
<evidence type="ECO:0000256" key="3">
    <source>
        <dbReference type="ARBA" id="ARBA00020902"/>
    </source>
</evidence>
<keyword evidence="7 10" id="KW-0808">Transferase</keyword>
<reference evidence="12" key="1">
    <citation type="submission" date="2012-11" db="EMBL/GenBank/DDBJ databases">
        <authorList>
            <person name="Lucero-Rivera Y.E."/>
            <person name="Tovar-Ramirez D."/>
        </authorList>
    </citation>
    <scope>NUCLEOTIDE SEQUENCE [LARGE SCALE GENOMIC DNA]</scope>
    <source>
        <strain evidence="12">Araruama</strain>
    </source>
</reference>
<dbReference type="GO" id="GO:0008915">
    <property type="term" value="F:lipid-A-disaccharide synthase activity"/>
    <property type="evidence" value="ECO:0007669"/>
    <property type="project" value="UniProtKB-UniRule"/>
</dbReference>
<evidence type="ECO:0000256" key="8">
    <source>
        <dbReference type="ARBA" id="ARBA00023098"/>
    </source>
</evidence>
<comment type="catalytic activity">
    <reaction evidence="9 10">
        <text>a lipid X + a UDP-2-N,3-O-bis[(3R)-3-hydroxyacyl]-alpha-D-glucosamine = a lipid A disaccharide + UDP + H(+)</text>
        <dbReference type="Rhea" id="RHEA:67828"/>
        <dbReference type="ChEBI" id="CHEBI:15378"/>
        <dbReference type="ChEBI" id="CHEBI:58223"/>
        <dbReference type="ChEBI" id="CHEBI:137748"/>
        <dbReference type="ChEBI" id="CHEBI:176338"/>
        <dbReference type="ChEBI" id="CHEBI:176343"/>
        <dbReference type="EC" id="2.4.1.182"/>
    </reaction>
</comment>
<dbReference type="EC" id="2.4.1.182" evidence="2 10"/>
<dbReference type="HAMAP" id="MF_00392">
    <property type="entry name" value="LpxB"/>
    <property type="match status" value="1"/>
</dbReference>
<dbReference type="Pfam" id="PF02684">
    <property type="entry name" value="LpxB"/>
    <property type="match status" value="1"/>
</dbReference>
<evidence type="ECO:0000313" key="11">
    <source>
        <dbReference type="EMBL" id="ETR73870.1"/>
    </source>
</evidence>
<evidence type="ECO:0000256" key="1">
    <source>
        <dbReference type="ARBA" id="ARBA00002056"/>
    </source>
</evidence>
<dbReference type="GO" id="GO:0016020">
    <property type="term" value="C:membrane"/>
    <property type="evidence" value="ECO:0007669"/>
    <property type="project" value="GOC"/>
</dbReference>
<keyword evidence="4 10" id="KW-0444">Lipid biosynthesis</keyword>
<comment type="function">
    <text evidence="1 10">Condensation of UDP-2,3-diacylglucosamine and 2,3-diacylglucosamine-1-phosphate to form lipid A disaccharide, a precursor of lipid A, a phosphorylated glycolipid that anchors the lipopolysaccharide to the outer membrane of the cell.</text>
</comment>
<protein>
    <recommendedName>
        <fullName evidence="3 10">Lipid-A-disaccharide synthase</fullName>
        <ecNumber evidence="2 10">2.4.1.182</ecNumber>
    </recommendedName>
</protein>
<dbReference type="NCBIfam" id="TIGR00215">
    <property type="entry name" value="lpxB"/>
    <property type="match status" value="1"/>
</dbReference>
<dbReference type="InterPro" id="IPR003835">
    <property type="entry name" value="Glyco_trans_19"/>
</dbReference>
<keyword evidence="6 10" id="KW-0328">Glycosyltransferase</keyword>
<evidence type="ECO:0000256" key="6">
    <source>
        <dbReference type="ARBA" id="ARBA00022676"/>
    </source>
</evidence>
<dbReference type="GO" id="GO:0009245">
    <property type="term" value="P:lipid A biosynthetic process"/>
    <property type="evidence" value="ECO:0007669"/>
    <property type="project" value="UniProtKB-UniRule"/>
</dbReference>
<dbReference type="AlphaFoldDB" id="A0A1V1PGF1"/>
<evidence type="ECO:0000256" key="9">
    <source>
        <dbReference type="ARBA" id="ARBA00048975"/>
    </source>
</evidence>
<evidence type="ECO:0000256" key="4">
    <source>
        <dbReference type="ARBA" id="ARBA00022516"/>
    </source>
</evidence>
<proteinExistence type="inferred from homology"/>
<comment type="caution">
    <text evidence="11">The sequence shown here is derived from an EMBL/GenBank/DDBJ whole genome shotgun (WGS) entry which is preliminary data.</text>
</comment>
<gene>
    <name evidence="10" type="primary">lpxB</name>
    <name evidence="11" type="ORF">OMM_00621</name>
</gene>
<name>A0A1V1PGF1_9BACT</name>
<keyword evidence="8 10" id="KW-0443">Lipid metabolism</keyword>
<dbReference type="EMBL" id="ATBP01000034">
    <property type="protein sequence ID" value="ETR73870.1"/>
    <property type="molecule type" value="Genomic_DNA"/>
</dbReference>
<evidence type="ECO:0000256" key="5">
    <source>
        <dbReference type="ARBA" id="ARBA00022556"/>
    </source>
</evidence>
<dbReference type="PANTHER" id="PTHR30372:SF4">
    <property type="entry name" value="LIPID-A-DISACCHARIDE SYNTHASE, MITOCHONDRIAL-RELATED"/>
    <property type="match status" value="1"/>
</dbReference>
<dbReference type="GO" id="GO:0005543">
    <property type="term" value="F:phospholipid binding"/>
    <property type="evidence" value="ECO:0007669"/>
    <property type="project" value="TreeGrafter"/>
</dbReference>
<organism evidence="11 12">
    <name type="scientific">Candidatus Magnetoglobus multicellularis str. Araruama</name>
    <dbReference type="NCBI Taxonomy" id="890399"/>
    <lineage>
        <taxon>Bacteria</taxon>
        <taxon>Pseudomonadati</taxon>
        <taxon>Thermodesulfobacteriota</taxon>
        <taxon>Desulfobacteria</taxon>
        <taxon>Desulfobacterales</taxon>
        <taxon>Desulfobacteraceae</taxon>
        <taxon>Candidatus Magnetoglobus</taxon>
    </lineage>
</organism>
<evidence type="ECO:0000256" key="2">
    <source>
        <dbReference type="ARBA" id="ARBA00012687"/>
    </source>
</evidence>
<sequence>MITNPSAKTIMIIAGEASGDTHGARLVESIKQKDSSIQFVGLGGDQMAHAGVTLYVHLNDLSVVGITEVFARRSGIFSAMRTAKNMLRSMKPDLLILIDYPDFNMLVAKTAKNCGIPVLYYISPQVWAWRSGRVKKIKQRVDHMAVILPFEADFYRKHQVPVTYVGHPLLEHSIIPSIDKDPQEMIIGLLPGSREGEICNLLPIMARAADYLAGTYDTIKFLIPRAPTISRNQIDTILNAIPMKHSPHITIVDLHARQVDQQSDLVIVASGTATLEAALAETPMIIVYKVSPISYHLGKMLINVPHIGLANLVAGQRVVPELIQNDATAENVYKTACQLLNDPPAMQKICRKLRFVQQRLGGPGASQRTAGIALQLLRKSDT</sequence>
<evidence type="ECO:0000256" key="10">
    <source>
        <dbReference type="HAMAP-Rule" id="MF_00392"/>
    </source>
</evidence>
<comment type="similarity">
    <text evidence="10">Belongs to the LpxB family.</text>
</comment>
<dbReference type="Proteomes" id="UP000189670">
    <property type="component" value="Unassembled WGS sequence"/>
</dbReference>
<dbReference type="PANTHER" id="PTHR30372">
    <property type="entry name" value="LIPID-A-DISACCHARIDE SYNTHASE"/>
    <property type="match status" value="1"/>
</dbReference>
<comment type="pathway">
    <text evidence="10">Bacterial outer membrane biogenesis; LPS lipid A biosynthesis.</text>
</comment>
<dbReference type="UniPathway" id="UPA00973"/>
<keyword evidence="5 10" id="KW-0441">Lipid A biosynthesis</keyword>
<dbReference type="SUPFAM" id="SSF53756">
    <property type="entry name" value="UDP-Glycosyltransferase/glycogen phosphorylase"/>
    <property type="match status" value="1"/>
</dbReference>
<evidence type="ECO:0000313" key="12">
    <source>
        <dbReference type="Proteomes" id="UP000189670"/>
    </source>
</evidence>